<reference evidence="2 3" key="1">
    <citation type="submission" date="2018-12" db="EMBL/GenBank/DDBJ databases">
        <title>Complete genome sequence of Iodobacter sp. H11R3.</title>
        <authorList>
            <person name="Bae J.-W."/>
        </authorList>
    </citation>
    <scope>NUCLEOTIDE SEQUENCE [LARGE SCALE GENOMIC DNA]</scope>
    <source>
        <strain evidence="2 3">H11R3</strain>
    </source>
</reference>
<organism evidence="2 3">
    <name type="scientific">Iodobacter ciconiae</name>
    <dbReference type="NCBI Taxonomy" id="2496266"/>
    <lineage>
        <taxon>Bacteria</taxon>
        <taxon>Pseudomonadati</taxon>
        <taxon>Pseudomonadota</taxon>
        <taxon>Betaproteobacteria</taxon>
        <taxon>Neisseriales</taxon>
        <taxon>Chitinibacteraceae</taxon>
        <taxon>Iodobacter</taxon>
    </lineage>
</organism>
<dbReference type="OrthoDB" id="6191410at2"/>
<dbReference type="GO" id="GO:0008757">
    <property type="term" value="F:S-adenosylmethionine-dependent methyltransferase activity"/>
    <property type="evidence" value="ECO:0007669"/>
    <property type="project" value="InterPro"/>
</dbReference>
<dbReference type="KEGG" id="iod:EJO50_14740"/>
<protein>
    <submittedName>
        <fullName evidence="2">SAM-dependent methyltransferase</fullName>
    </submittedName>
</protein>
<evidence type="ECO:0000313" key="3">
    <source>
        <dbReference type="Proteomes" id="UP000282438"/>
    </source>
</evidence>
<evidence type="ECO:0000313" key="2">
    <source>
        <dbReference type="EMBL" id="AZN37615.1"/>
    </source>
</evidence>
<accession>A0A3S8ZW16</accession>
<dbReference type="AlphaFoldDB" id="A0A3S8ZW16"/>
<dbReference type="Pfam" id="PF08241">
    <property type="entry name" value="Methyltransf_11"/>
    <property type="match status" value="1"/>
</dbReference>
<dbReference type="Proteomes" id="UP000282438">
    <property type="component" value="Chromosome"/>
</dbReference>
<dbReference type="GO" id="GO:0032259">
    <property type="term" value="P:methylation"/>
    <property type="evidence" value="ECO:0007669"/>
    <property type="project" value="UniProtKB-KW"/>
</dbReference>
<dbReference type="Gene3D" id="3.40.50.150">
    <property type="entry name" value="Vaccinia Virus protein VP39"/>
    <property type="match status" value="1"/>
</dbReference>
<feature type="domain" description="Methyltransferase type 11" evidence="1">
    <location>
        <begin position="74"/>
        <end position="122"/>
    </location>
</feature>
<keyword evidence="2" id="KW-0808">Transferase</keyword>
<sequence>MPLNVDARLNHFADWLATPLGHYLASAEMDWYDRTVTDIFGYKAVQLELPQLDCLRANRMAWRLRAGQTAGVALRCMSESLPFANQSIDLLVLPHVLDFAANPEAVLREAERVLMPEGRLLITGFNPWSLWGLRRLKNGTHPAPWRGNFVSLPRLKDWLASLGFETMRGEFLCYGLPVQREKWLSRSRFLENAGDRWWPAAGGVYCLDMVKRVHGMRLIGPKWRKAPAVAGAVTATGVDQRNILEKELLRGRKQLKK</sequence>
<dbReference type="EMBL" id="CP034433">
    <property type="protein sequence ID" value="AZN37615.1"/>
    <property type="molecule type" value="Genomic_DNA"/>
</dbReference>
<dbReference type="InterPro" id="IPR013216">
    <property type="entry name" value="Methyltransf_11"/>
</dbReference>
<keyword evidence="2" id="KW-0489">Methyltransferase</keyword>
<keyword evidence="3" id="KW-1185">Reference proteome</keyword>
<dbReference type="SUPFAM" id="SSF53335">
    <property type="entry name" value="S-adenosyl-L-methionine-dependent methyltransferases"/>
    <property type="match status" value="1"/>
</dbReference>
<evidence type="ECO:0000259" key="1">
    <source>
        <dbReference type="Pfam" id="PF08241"/>
    </source>
</evidence>
<name>A0A3S8ZW16_9NEIS</name>
<dbReference type="InterPro" id="IPR029063">
    <property type="entry name" value="SAM-dependent_MTases_sf"/>
</dbReference>
<gene>
    <name evidence="2" type="ORF">EJO50_14740</name>
</gene>
<dbReference type="RefSeq" id="WP_125975414.1">
    <property type="nucleotide sequence ID" value="NZ_CP034433.1"/>
</dbReference>
<proteinExistence type="predicted"/>